<dbReference type="InterPro" id="IPR004147">
    <property type="entry name" value="ABC1_dom"/>
</dbReference>
<comment type="similarity">
    <text evidence="1">Belongs to the protein kinase superfamily. ADCK protein kinase family.</text>
</comment>
<organism evidence="4 5">
    <name type="scientific">Actinophytocola glycyrrhizae</name>
    <dbReference type="NCBI Taxonomy" id="2044873"/>
    <lineage>
        <taxon>Bacteria</taxon>
        <taxon>Bacillati</taxon>
        <taxon>Actinomycetota</taxon>
        <taxon>Actinomycetes</taxon>
        <taxon>Pseudonocardiales</taxon>
        <taxon>Pseudonocardiaceae</taxon>
    </lineage>
</organism>
<evidence type="ECO:0000256" key="1">
    <source>
        <dbReference type="ARBA" id="ARBA00009670"/>
    </source>
</evidence>
<feature type="compositionally biased region" description="Polar residues" evidence="2">
    <location>
        <begin position="14"/>
        <end position="25"/>
    </location>
</feature>
<feature type="region of interest" description="Disordered" evidence="2">
    <location>
        <begin position="59"/>
        <end position="82"/>
    </location>
</feature>
<dbReference type="PROSITE" id="PS50011">
    <property type="entry name" value="PROTEIN_KINASE_DOM"/>
    <property type="match status" value="1"/>
</dbReference>
<sequence>MSSARPFSGGHSNGGNSLASPTTRVTGEEVARPRGDTRPHDRTSRSRLLATVVGNIAADTVSRPRESARDAATNPADARPQRRAKAVRHALEQLGPFYIKLGQMLSTRPDLISDVLIEELEHLHDSVALRPFGEFGAILDQEMPNWRHLFRSIDLVNPLGSASLAQVYRVVLHDGAAAVVKIQRPRIRSQVLEDMKRMRRVARLVGKLAPGFNELIDLDAMLRVIFNGMEPELDFTIEAQNMEDARRAARDFKHITVPKVLDATPRILVQTLAPGASIATADRAGFATKERKNICRDLLKFMYQGYLTDHVFHADPHPGNIFVQPGEKATLIDWGMVGRIDRSLSRKLALLMINIAQNDAAATARTWVEMGHATARADLHGFASDLSMLVPKVSTATVGELNFGLILSKVLYYSTRRRIHTSPHISMVSKSFANIEGSVRNLAPELSLVDVFEDAMVDIMADMVEDFLSKRQGGRFALELMLGSAIAPDNSRQILRSLNDREFTVRTESVDGRNQQKPDRTGRLAHVGIGALVGLLLARRHRP</sequence>
<feature type="domain" description="Protein kinase" evidence="3">
    <location>
        <begin position="153"/>
        <end position="495"/>
    </location>
</feature>
<comment type="caution">
    <text evidence="4">The sequence shown here is derived from an EMBL/GenBank/DDBJ whole genome shotgun (WGS) entry which is preliminary data.</text>
</comment>
<dbReference type="InterPro" id="IPR000719">
    <property type="entry name" value="Prot_kinase_dom"/>
</dbReference>
<dbReference type="SUPFAM" id="SSF56112">
    <property type="entry name" value="Protein kinase-like (PK-like)"/>
    <property type="match status" value="1"/>
</dbReference>
<dbReference type="Pfam" id="PF03109">
    <property type="entry name" value="ABC1"/>
    <property type="match status" value="1"/>
</dbReference>
<dbReference type="EMBL" id="JBHSIS010000020">
    <property type="protein sequence ID" value="MFC4857915.1"/>
    <property type="molecule type" value="Genomic_DNA"/>
</dbReference>
<gene>
    <name evidence="4" type="ORF">ACFPCV_30820</name>
</gene>
<protein>
    <submittedName>
        <fullName evidence="4">ABC1 kinase family protein</fullName>
    </submittedName>
</protein>
<proteinExistence type="inferred from homology"/>
<evidence type="ECO:0000259" key="3">
    <source>
        <dbReference type="PROSITE" id="PS50011"/>
    </source>
</evidence>
<dbReference type="CDD" id="cd05121">
    <property type="entry name" value="ABC1_ADCK3-like"/>
    <property type="match status" value="1"/>
</dbReference>
<evidence type="ECO:0000313" key="4">
    <source>
        <dbReference type="EMBL" id="MFC4857915.1"/>
    </source>
</evidence>
<keyword evidence="4" id="KW-0808">Transferase</keyword>
<dbReference type="Proteomes" id="UP001595859">
    <property type="component" value="Unassembled WGS sequence"/>
</dbReference>
<feature type="compositionally biased region" description="Basic and acidic residues" evidence="2">
    <location>
        <begin position="26"/>
        <end position="44"/>
    </location>
</feature>
<evidence type="ECO:0000256" key="2">
    <source>
        <dbReference type="SAM" id="MobiDB-lite"/>
    </source>
</evidence>
<dbReference type="PANTHER" id="PTHR10566">
    <property type="entry name" value="CHAPERONE-ACTIVITY OF BC1 COMPLEX CABC1 -RELATED"/>
    <property type="match status" value="1"/>
</dbReference>
<keyword evidence="4" id="KW-0418">Kinase</keyword>
<accession>A0ABV9S852</accession>
<feature type="region of interest" description="Disordered" evidence="2">
    <location>
        <begin position="1"/>
        <end position="47"/>
    </location>
</feature>
<name>A0ABV9S852_9PSEU</name>
<dbReference type="InterPro" id="IPR050154">
    <property type="entry name" value="UbiB_kinase"/>
</dbReference>
<dbReference type="PANTHER" id="PTHR10566:SF113">
    <property type="entry name" value="PROTEIN ACTIVITY OF BC1 COMPLEX KINASE 7, CHLOROPLASTIC"/>
    <property type="match status" value="1"/>
</dbReference>
<dbReference type="InterPro" id="IPR011009">
    <property type="entry name" value="Kinase-like_dom_sf"/>
</dbReference>
<dbReference type="GO" id="GO:0016301">
    <property type="term" value="F:kinase activity"/>
    <property type="evidence" value="ECO:0007669"/>
    <property type="project" value="UniProtKB-KW"/>
</dbReference>
<evidence type="ECO:0000313" key="5">
    <source>
        <dbReference type="Proteomes" id="UP001595859"/>
    </source>
</evidence>
<reference evidence="5" key="1">
    <citation type="journal article" date="2019" name="Int. J. Syst. Evol. Microbiol.">
        <title>The Global Catalogue of Microorganisms (GCM) 10K type strain sequencing project: providing services to taxonomists for standard genome sequencing and annotation.</title>
        <authorList>
            <consortium name="The Broad Institute Genomics Platform"/>
            <consortium name="The Broad Institute Genome Sequencing Center for Infectious Disease"/>
            <person name="Wu L."/>
            <person name="Ma J."/>
        </authorList>
    </citation>
    <scope>NUCLEOTIDE SEQUENCE [LARGE SCALE GENOMIC DNA]</scope>
    <source>
        <strain evidence="5">ZS-22-S1</strain>
    </source>
</reference>
<keyword evidence="5" id="KW-1185">Reference proteome</keyword>
<dbReference type="RefSeq" id="WP_378059976.1">
    <property type="nucleotide sequence ID" value="NZ_JBHSIS010000020.1"/>
</dbReference>